<dbReference type="KEGG" id="mha:HF1_15200"/>
<dbReference type="EMBL" id="FR773153">
    <property type="protein sequence ID" value="CBY93528.1"/>
    <property type="molecule type" value="Genomic_DNA"/>
</dbReference>
<dbReference type="HOGENOM" id="CLU_721244_0_0_14"/>
<evidence type="ECO:0000313" key="1">
    <source>
        <dbReference type="EMBL" id="CBY93528.1"/>
    </source>
</evidence>
<reference evidence="1 2" key="1">
    <citation type="journal article" date="2011" name="J. Bacteriol.">
        <title>Complete genome sequence of Mycoplasma haemofelis, a hemotropic mycoplasma.</title>
        <authorList>
            <person name="Barker E.N."/>
            <person name="Helps C.R."/>
            <person name="Peters I.R."/>
            <person name="Darby A.C."/>
            <person name="Radford A.D."/>
            <person name="Tasker S."/>
        </authorList>
    </citation>
    <scope>NUCLEOTIDE SEQUENCE [LARGE SCALE GENOMIC DNA]</scope>
    <source>
        <strain evidence="1 2">Langford 1</strain>
    </source>
</reference>
<accession>E8ZK57</accession>
<name>E8ZK57_MYCHL</name>
<sequence>MGKLVIFHKELRSDLSFFESFNHIEGVYFLSSDFKLYRFTDSLLVFFPPYRVFNNHKIFKAGEVFVDCSQDSKDKYCSFSISPKSLSIPDCYNISTDSLGELDALIIDFEGSFIKESSLVRYSQRKLHFIRHTEINVRSYFYIEKVKKYLVDRDLAINVFDSFSISEGFKSFERMPALRNFKSSGNAELSKFDDLNLDVFDFCERKPDTSFKEESFFDSDEKIDPYYLEQLFKDPEFFKEIEKAKLSRIEETHKNDYLSRIEKAIRRSRALSISVPEYNYPTAPFDSFPENLNYLREIENFNEQEESAFKHIDLYTSYVSPMPLGRGVFIFRDLEELFDPYKGTINIPDIEDEIEIMNAYIDEALDFYFKKEISEPPYFSWEE</sequence>
<gene>
    <name evidence="1" type="ORF">HF1_15200</name>
</gene>
<dbReference type="Proteomes" id="UP000008637">
    <property type="component" value="Chromosome"/>
</dbReference>
<proteinExistence type="predicted"/>
<organism evidence="1 2">
    <name type="scientific">Mycoplasma haemofelis (strain Langford 1)</name>
    <name type="common">Haemobartonella felis</name>
    <dbReference type="NCBI Taxonomy" id="941640"/>
    <lineage>
        <taxon>Bacteria</taxon>
        <taxon>Bacillati</taxon>
        <taxon>Mycoplasmatota</taxon>
        <taxon>Mollicutes</taxon>
        <taxon>Mycoplasmataceae</taxon>
        <taxon>Mycoplasma</taxon>
    </lineage>
</organism>
<protein>
    <submittedName>
        <fullName evidence="1">Uncharacterized protein</fullName>
    </submittedName>
</protein>
<dbReference type="OrthoDB" id="9817392at2"/>
<evidence type="ECO:0000313" key="2">
    <source>
        <dbReference type="Proteomes" id="UP000008637"/>
    </source>
</evidence>
<keyword evidence="2" id="KW-1185">Reference proteome</keyword>
<dbReference type="AlphaFoldDB" id="E8ZK57"/>